<dbReference type="Proteomes" id="UP001193389">
    <property type="component" value="Chromosome"/>
</dbReference>
<dbReference type="GO" id="GO:0016020">
    <property type="term" value="C:membrane"/>
    <property type="evidence" value="ECO:0007669"/>
    <property type="project" value="TreeGrafter"/>
</dbReference>
<accession>A0A5K7S5K5</accession>
<dbReference type="InterPro" id="IPR001930">
    <property type="entry name" value="Peptidase_M1"/>
</dbReference>
<evidence type="ECO:0000256" key="5">
    <source>
        <dbReference type="ARBA" id="ARBA00015611"/>
    </source>
</evidence>
<dbReference type="SUPFAM" id="SSF63737">
    <property type="entry name" value="Leukotriene A4 hydrolase N-terminal domain"/>
    <property type="match status" value="1"/>
</dbReference>
<feature type="domain" description="Peptidase M1 membrane alanine aminopeptidase" evidence="11">
    <location>
        <begin position="250"/>
        <end position="453"/>
    </location>
</feature>
<feature type="domain" description="Aminopeptidase N-like N-terminal" evidence="13">
    <location>
        <begin position="133"/>
        <end position="205"/>
    </location>
</feature>
<dbReference type="Pfam" id="PF17900">
    <property type="entry name" value="Peptidase_M1_N"/>
    <property type="match status" value="1"/>
</dbReference>
<comment type="similarity">
    <text evidence="3">Belongs to the peptidase M1 family.</text>
</comment>
<evidence type="ECO:0000259" key="13">
    <source>
        <dbReference type="Pfam" id="PF17900"/>
    </source>
</evidence>
<dbReference type="SUPFAM" id="SSF55486">
    <property type="entry name" value="Metalloproteases ('zincins'), catalytic domain"/>
    <property type="match status" value="1"/>
</dbReference>
<feature type="domain" description="ERAP1-like C-terminal" evidence="12">
    <location>
        <begin position="529"/>
        <end position="837"/>
    </location>
</feature>
<dbReference type="AlphaFoldDB" id="A0A5K7S5K5"/>
<dbReference type="PANTHER" id="PTHR11533:SF299">
    <property type="entry name" value="AMINOPEPTIDASE"/>
    <property type="match status" value="1"/>
</dbReference>
<evidence type="ECO:0000256" key="8">
    <source>
        <dbReference type="ARBA" id="ARBA00022801"/>
    </source>
</evidence>
<dbReference type="InterPro" id="IPR045357">
    <property type="entry name" value="Aminopeptidase_N-like_N"/>
</dbReference>
<comment type="catalytic activity">
    <reaction evidence="1">
        <text>Release of an N-terminal amino acid, Xaa-|-Yaa- from a peptide, amide or arylamide. Xaa is preferably Ala, but may be most amino acids including Pro (slow action). When a terminal hydrophobic residue is followed by a prolyl residue, the two may be released as an intact Xaa-Pro dipeptide.</text>
        <dbReference type="EC" id="3.4.11.2"/>
    </reaction>
</comment>
<evidence type="ECO:0000313" key="14">
    <source>
        <dbReference type="EMBL" id="BBE16634.1"/>
    </source>
</evidence>
<dbReference type="GO" id="GO:0006508">
    <property type="term" value="P:proteolysis"/>
    <property type="evidence" value="ECO:0007669"/>
    <property type="project" value="UniProtKB-KW"/>
</dbReference>
<dbReference type="InterPro" id="IPR050344">
    <property type="entry name" value="Peptidase_M1_aminopeptidases"/>
</dbReference>
<organism evidence="14 15">
    <name type="scientific">Aquipluma nitroreducens</name>
    <dbReference type="NCBI Taxonomy" id="2010828"/>
    <lineage>
        <taxon>Bacteria</taxon>
        <taxon>Pseudomonadati</taxon>
        <taxon>Bacteroidota</taxon>
        <taxon>Bacteroidia</taxon>
        <taxon>Marinilabiliales</taxon>
        <taxon>Prolixibacteraceae</taxon>
        <taxon>Aquipluma</taxon>
    </lineage>
</organism>
<keyword evidence="14" id="KW-0031">Aminopeptidase</keyword>
<dbReference type="EMBL" id="AP018694">
    <property type="protein sequence ID" value="BBE16634.1"/>
    <property type="molecule type" value="Genomic_DNA"/>
</dbReference>
<dbReference type="PRINTS" id="PR00756">
    <property type="entry name" value="ALADIPTASE"/>
</dbReference>
<evidence type="ECO:0000259" key="12">
    <source>
        <dbReference type="Pfam" id="PF11838"/>
    </source>
</evidence>
<comment type="cofactor">
    <cofactor evidence="2">
        <name>Zn(2+)</name>
        <dbReference type="ChEBI" id="CHEBI:29105"/>
    </cofactor>
</comment>
<dbReference type="GO" id="GO:0008270">
    <property type="term" value="F:zinc ion binding"/>
    <property type="evidence" value="ECO:0007669"/>
    <property type="project" value="InterPro"/>
</dbReference>
<dbReference type="GO" id="GO:0070006">
    <property type="term" value="F:metalloaminopeptidase activity"/>
    <property type="evidence" value="ECO:0007669"/>
    <property type="project" value="TreeGrafter"/>
</dbReference>
<dbReference type="GO" id="GO:0005615">
    <property type="term" value="C:extracellular space"/>
    <property type="evidence" value="ECO:0007669"/>
    <property type="project" value="TreeGrafter"/>
</dbReference>
<evidence type="ECO:0000313" key="15">
    <source>
        <dbReference type="Proteomes" id="UP001193389"/>
    </source>
</evidence>
<keyword evidence="7" id="KW-0479">Metal-binding</keyword>
<dbReference type="RefSeq" id="WP_318349690.1">
    <property type="nucleotide sequence ID" value="NZ_AP018694.1"/>
</dbReference>
<dbReference type="Pfam" id="PF11838">
    <property type="entry name" value="ERAP1_C"/>
    <property type="match status" value="1"/>
</dbReference>
<dbReference type="KEGG" id="anf:AQPE_0774"/>
<dbReference type="GO" id="GO:0043171">
    <property type="term" value="P:peptide catabolic process"/>
    <property type="evidence" value="ECO:0007669"/>
    <property type="project" value="TreeGrafter"/>
</dbReference>
<evidence type="ECO:0000256" key="4">
    <source>
        <dbReference type="ARBA" id="ARBA00012564"/>
    </source>
</evidence>
<keyword evidence="8" id="KW-0378">Hydrolase</keyword>
<dbReference type="PROSITE" id="PS51257">
    <property type="entry name" value="PROKAR_LIPOPROTEIN"/>
    <property type="match status" value="1"/>
</dbReference>
<dbReference type="InterPro" id="IPR024571">
    <property type="entry name" value="ERAP1-like_C_dom"/>
</dbReference>
<keyword evidence="10" id="KW-0482">Metalloprotease</keyword>
<keyword evidence="9" id="KW-0862">Zinc</keyword>
<dbReference type="Pfam" id="PF01433">
    <property type="entry name" value="Peptidase_M1"/>
    <property type="match status" value="1"/>
</dbReference>
<evidence type="ECO:0000256" key="3">
    <source>
        <dbReference type="ARBA" id="ARBA00010136"/>
    </source>
</evidence>
<dbReference type="EC" id="3.4.11.2" evidence="4"/>
<evidence type="ECO:0000256" key="7">
    <source>
        <dbReference type="ARBA" id="ARBA00022723"/>
    </source>
</evidence>
<dbReference type="CDD" id="cd09602">
    <property type="entry name" value="M1_APN"/>
    <property type="match status" value="1"/>
</dbReference>
<dbReference type="Gene3D" id="2.60.40.1730">
    <property type="entry name" value="tricorn interacting facor f3 domain"/>
    <property type="match status" value="1"/>
</dbReference>
<proteinExistence type="inferred from homology"/>
<dbReference type="GO" id="GO:0016285">
    <property type="term" value="F:alanyl aminopeptidase activity"/>
    <property type="evidence" value="ECO:0007669"/>
    <property type="project" value="UniProtKB-EC"/>
</dbReference>
<dbReference type="GO" id="GO:0042277">
    <property type="term" value="F:peptide binding"/>
    <property type="evidence" value="ECO:0007669"/>
    <property type="project" value="TreeGrafter"/>
</dbReference>
<keyword evidence="15" id="KW-1185">Reference proteome</keyword>
<evidence type="ECO:0000256" key="10">
    <source>
        <dbReference type="ARBA" id="ARBA00023049"/>
    </source>
</evidence>
<dbReference type="InterPro" id="IPR027268">
    <property type="entry name" value="Peptidase_M4/M1_CTD_sf"/>
</dbReference>
<evidence type="ECO:0000256" key="9">
    <source>
        <dbReference type="ARBA" id="ARBA00022833"/>
    </source>
</evidence>
<dbReference type="GO" id="GO:0005737">
    <property type="term" value="C:cytoplasm"/>
    <property type="evidence" value="ECO:0007669"/>
    <property type="project" value="TreeGrafter"/>
</dbReference>
<name>A0A5K7S5K5_9BACT</name>
<dbReference type="InterPro" id="IPR014782">
    <property type="entry name" value="Peptidase_M1_dom"/>
</dbReference>
<gene>
    <name evidence="14" type="ORF">AQPE_0774</name>
</gene>
<evidence type="ECO:0000256" key="6">
    <source>
        <dbReference type="ARBA" id="ARBA00022670"/>
    </source>
</evidence>
<evidence type="ECO:0000256" key="2">
    <source>
        <dbReference type="ARBA" id="ARBA00001947"/>
    </source>
</evidence>
<keyword evidence="6" id="KW-0645">Protease</keyword>
<evidence type="ECO:0000256" key="1">
    <source>
        <dbReference type="ARBA" id="ARBA00000098"/>
    </source>
</evidence>
<protein>
    <recommendedName>
        <fullName evidence="5">Aminopeptidase N</fullName>
        <ecNumber evidence="4">3.4.11.2</ecNumber>
    </recommendedName>
</protein>
<dbReference type="Gene3D" id="1.10.390.10">
    <property type="entry name" value="Neutral Protease Domain 2"/>
    <property type="match status" value="1"/>
</dbReference>
<dbReference type="InterPro" id="IPR042097">
    <property type="entry name" value="Aminopeptidase_N-like_N_sf"/>
</dbReference>
<evidence type="ECO:0000259" key="11">
    <source>
        <dbReference type="Pfam" id="PF01433"/>
    </source>
</evidence>
<dbReference type="PANTHER" id="PTHR11533">
    <property type="entry name" value="PROTEASE M1 ZINC METALLOPROTEASE"/>
    <property type="match status" value="1"/>
</dbReference>
<sequence length="840" mass="96347">MRYLIHIFFLSLLFTSCSKPQLPVSSGVSQELAQYRKSTISNITYDLGFNIPAKIDGRIVGKETIRLDLKNAEQDLQLDFKGETAVNYIVTSNGKSSDIAIRNGHLVISKTDLKVGINEIKLNFTCPDWSLNRNPEFLYTLFVPDRASTAFPCFDQPDLKAQFKLQLQIPQAWKAVANGPAEQEETSNSVKTINFKPTKPLPTYLFAFSAGKFDTISRTQNGKTIVMYHREKPEELHNNPDSIFWLLFHSIAWIEKYTGMPYPFEKYDLVAVPSFQYGGMEHPGATLYRATSLFLDANPTQQQLMRRANLIAHETAHMWFGDLVTMSWFDEVWLKEVFANFIADKVGSPMYPEFNFDLQFLLAHYDVAYSVDRTSGANAIGQKLANMKDAGSLYGPIIYHKAPIVMRMLEQKTGETALQKGLQQYLSQNAYGNAGWTDLIDILNTAKTDELPRWSASWVNEAGRPHLKAIAKGHGLVIEQLDPFAKNRVWPQKLDLAFSENGDTRYQKVIMNSAKTELKNLFHEGKPEWIYLNAKGNTYGFVELDSTSRNYFLNHFSAVTDDLLRASLLTDLTENLHEGNLNINDYLNLLVHQLPQETNSVIFERMLNDLESCFIYQATPEQQKAIQEEMEAVLWKEYAARKNQQTALINSIMRLAQTANSLTWLETCLKNPMLQTDIKLSADQQNDLAFQLALKLPEKAMEILDSQEKQITNQDKKAQFQFVRKSLNPDKTERNRFFESLLQEKNREHEPWVEQAMAFLNHPIREKESLQYIRPALDKLQEIKRTGDIFFPKSWLDSLLKGHNSKEAASIVRQFLTDHPDYPEDLKMKILQSADHLLRM</sequence>
<reference evidence="14" key="1">
    <citation type="journal article" date="2020" name="Int. J. Syst. Evol. Microbiol.">
        <title>Aquipluma nitroreducens gen. nov. sp. nov., a novel facultatively anaerobic bacterium isolated from a freshwater lake.</title>
        <authorList>
            <person name="Watanabe M."/>
            <person name="Kojima H."/>
            <person name="Fukui M."/>
        </authorList>
    </citation>
    <scope>NUCLEOTIDE SEQUENCE</scope>
    <source>
        <strain evidence="14">MeG22</strain>
    </source>
</reference>